<evidence type="ECO:0000313" key="3">
    <source>
        <dbReference type="EMBL" id="SQI43035.1"/>
    </source>
</evidence>
<evidence type="ECO:0008006" key="5">
    <source>
        <dbReference type="Google" id="ProtNLM"/>
    </source>
</evidence>
<protein>
    <recommendedName>
        <fullName evidence="5">DUF3999 domain-containing protein</fullName>
    </recommendedName>
</protein>
<evidence type="ECO:0000256" key="2">
    <source>
        <dbReference type="SAM" id="SignalP"/>
    </source>
</evidence>
<reference evidence="3 4" key="1">
    <citation type="submission" date="2018-06" db="EMBL/GenBank/DDBJ databases">
        <authorList>
            <consortium name="Pathogen Informatics"/>
            <person name="Doyle S."/>
        </authorList>
    </citation>
    <scope>NUCLEOTIDE SEQUENCE [LARGE SCALE GENOMIC DNA]</scope>
    <source>
        <strain evidence="3 4">NCTC12151</strain>
    </source>
</reference>
<keyword evidence="4" id="KW-1185">Reference proteome</keyword>
<accession>A0A2X4XSP7</accession>
<dbReference type="InterPro" id="IPR025060">
    <property type="entry name" value="DUF3999"/>
</dbReference>
<dbReference type="OrthoDB" id="5405606at2"/>
<dbReference type="RefSeq" id="WP_111741214.1">
    <property type="nucleotide sequence ID" value="NZ_LR698987.1"/>
</dbReference>
<dbReference type="AlphaFoldDB" id="A0A2X4XSP7"/>
<evidence type="ECO:0000313" key="4">
    <source>
        <dbReference type="Proteomes" id="UP000249005"/>
    </source>
</evidence>
<keyword evidence="1" id="KW-1133">Transmembrane helix</keyword>
<sequence length="475" mass="51456">MKTAKYGLWTALTAVGLLTIFPAAAEEAALTPQDFYQGAQLSTDSAAPFYRLPLPDRVYFETARSDLRDVRVFNHTGQAVTFALSPVSSAKTERYEQSLKVFPLSVTSTGAKDRGEEGKVVMKSADGVEVSLYPGDDRREMGTTYLLKADDSQHAREGDGFNQLVLDWQQAPANWQAKVSVYGSRDLKNWRPRASNAPLMDLLSGNDRLTLNHVDIDNDYSSRNDLYWLLVVNADGQGKAPAISGAKAISIVEHSSVATLEVPFAVESITASEAVYQLKRPQPLSTLSVVPAQSNTVLPVNVEYRTKAGGEWRSLTNAVIYRLESADGYRISDPFALNKSLVQSVRVKAVNGSWGEEPPVVKGERERVDVIFNAQGNPPYLLTWGSNIAYNASIELGSMIPAAAMPPSGVEGLDTAEAGPTMTLGGESRLTAESAAEASARWQTWLLWGLLIAGVAGLGLITLKLAREAMGKRSD</sequence>
<feature type="transmembrane region" description="Helical" evidence="1">
    <location>
        <begin position="445"/>
        <end position="466"/>
    </location>
</feature>
<evidence type="ECO:0000256" key="1">
    <source>
        <dbReference type="SAM" id="Phobius"/>
    </source>
</evidence>
<dbReference type="EMBL" id="LS483470">
    <property type="protein sequence ID" value="SQI43035.1"/>
    <property type="molecule type" value="Genomic_DNA"/>
</dbReference>
<feature type="chain" id="PRO_5016122443" description="DUF3999 domain-containing protein" evidence="2">
    <location>
        <begin position="26"/>
        <end position="475"/>
    </location>
</feature>
<keyword evidence="1" id="KW-0472">Membrane</keyword>
<dbReference type="Proteomes" id="UP000249005">
    <property type="component" value="Chromosome 1"/>
</dbReference>
<feature type="signal peptide" evidence="2">
    <location>
        <begin position="1"/>
        <end position="25"/>
    </location>
</feature>
<organism evidence="3 4">
    <name type="scientific">Leminorella richardii</name>
    <dbReference type="NCBI Taxonomy" id="158841"/>
    <lineage>
        <taxon>Bacteria</taxon>
        <taxon>Pseudomonadati</taxon>
        <taxon>Pseudomonadota</taxon>
        <taxon>Gammaproteobacteria</taxon>
        <taxon>Enterobacterales</taxon>
        <taxon>Budviciaceae</taxon>
        <taxon>Leminorella</taxon>
    </lineage>
</organism>
<gene>
    <name evidence="3" type="ORF">NCTC12151_02833</name>
</gene>
<proteinExistence type="predicted"/>
<name>A0A2X4XSP7_9GAMM</name>
<dbReference type="KEGG" id="lri:NCTC12151_02833"/>
<keyword evidence="2" id="KW-0732">Signal</keyword>
<dbReference type="Pfam" id="PF13163">
    <property type="entry name" value="DUF3999"/>
    <property type="match status" value="1"/>
</dbReference>
<keyword evidence="1" id="KW-0812">Transmembrane</keyword>